<dbReference type="EMBL" id="WJBH02000009">
    <property type="protein sequence ID" value="KAI9552692.1"/>
    <property type="molecule type" value="Genomic_DNA"/>
</dbReference>
<gene>
    <name evidence="2" type="ORF">GHT06_020569</name>
</gene>
<reference evidence="2 3" key="1">
    <citation type="submission" date="2022-05" db="EMBL/GenBank/DDBJ databases">
        <title>A multi-omics perspective on studying reproductive biology in Daphnia sinensis.</title>
        <authorList>
            <person name="Jia J."/>
        </authorList>
    </citation>
    <scope>NUCLEOTIDE SEQUENCE [LARGE SCALE GENOMIC DNA]</scope>
    <source>
        <strain evidence="2 3">WSL</strain>
    </source>
</reference>
<accession>A0AAD5PMZ7</accession>
<evidence type="ECO:0000313" key="2">
    <source>
        <dbReference type="EMBL" id="KAI9552692.1"/>
    </source>
</evidence>
<name>A0AAD5PMZ7_9CRUS</name>
<proteinExistence type="predicted"/>
<organism evidence="2 3">
    <name type="scientific">Daphnia sinensis</name>
    <dbReference type="NCBI Taxonomy" id="1820382"/>
    <lineage>
        <taxon>Eukaryota</taxon>
        <taxon>Metazoa</taxon>
        <taxon>Ecdysozoa</taxon>
        <taxon>Arthropoda</taxon>
        <taxon>Crustacea</taxon>
        <taxon>Branchiopoda</taxon>
        <taxon>Diplostraca</taxon>
        <taxon>Cladocera</taxon>
        <taxon>Anomopoda</taxon>
        <taxon>Daphniidae</taxon>
        <taxon>Daphnia</taxon>
        <taxon>Daphnia similis group</taxon>
    </lineage>
</organism>
<evidence type="ECO:0000313" key="3">
    <source>
        <dbReference type="Proteomes" id="UP000820818"/>
    </source>
</evidence>
<feature type="region of interest" description="Disordered" evidence="1">
    <location>
        <begin position="245"/>
        <end position="265"/>
    </location>
</feature>
<comment type="caution">
    <text evidence="2">The sequence shown here is derived from an EMBL/GenBank/DDBJ whole genome shotgun (WGS) entry which is preliminary data.</text>
</comment>
<dbReference type="AlphaFoldDB" id="A0AAD5PMZ7"/>
<evidence type="ECO:0000256" key="1">
    <source>
        <dbReference type="SAM" id="MobiDB-lite"/>
    </source>
</evidence>
<dbReference type="Proteomes" id="UP000820818">
    <property type="component" value="Linkage Group LG9"/>
</dbReference>
<feature type="compositionally biased region" description="Acidic residues" evidence="1">
    <location>
        <begin position="248"/>
        <end position="265"/>
    </location>
</feature>
<keyword evidence="3" id="KW-1185">Reference proteome</keyword>
<sequence length="265" mass="30657">MNSFKNSEGKLYKLTMQDFEQGYFPWLLVEGSWREEICLYESFSVSDDLSLFSAQQHLNKVSHVSRLLTEKIERLARRTNAIENDSFQSAREMIGIDVDTGTRNIENKETVKKIFLKWSYFVGSYFVRSYLPGLFRRGLFRPVLYLRLPEIVQSEKEMTQLMKSFYDLRIKLQEDRLVYLHSLSGPSSQQLESQTKANIALLEINRLTSALENTVSCFIRDPSLSAIISACADLEIDTESVVQYSHELEEDESDYESSSSSEEDD</sequence>
<protein>
    <submittedName>
        <fullName evidence="2">Uncharacterized protein</fullName>
    </submittedName>
</protein>